<proteinExistence type="predicted"/>
<dbReference type="EMBL" id="JANEYF010003965">
    <property type="protein sequence ID" value="KAJ8932826.1"/>
    <property type="molecule type" value="Genomic_DNA"/>
</dbReference>
<organism evidence="1 2">
    <name type="scientific">Rhamnusium bicolor</name>
    <dbReference type="NCBI Taxonomy" id="1586634"/>
    <lineage>
        <taxon>Eukaryota</taxon>
        <taxon>Metazoa</taxon>
        <taxon>Ecdysozoa</taxon>
        <taxon>Arthropoda</taxon>
        <taxon>Hexapoda</taxon>
        <taxon>Insecta</taxon>
        <taxon>Pterygota</taxon>
        <taxon>Neoptera</taxon>
        <taxon>Endopterygota</taxon>
        <taxon>Coleoptera</taxon>
        <taxon>Polyphaga</taxon>
        <taxon>Cucujiformia</taxon>
        <taxon>Chrysomeloidea</taxon>
        <taxon>Cerambycidae</taxon>
        <taxon>Lepturinae</taxon>
        <taxon>Rhagiini</taxon>
        <taxon>Rhamnusium</taxon>
    </lineage>
</organism>
<gene>
    <name evidence="1" type="ORF">NQ314_014411</name>
</gene>
<comment type="caution">
    <text evidence="1">The sequence shown here is derived from an EMBL/GenBank/DDBJ whole genome shotgun (WGS) entry which is preliminary data.</text>
</comment>
<dbReference type="Proteomes" id="UP001162156">
    <property type="component" value="Unassembled WGS sequence"/>
</dbReference>
<evidence type="ECO:0000313" key="1">
    <source>
        <dbReference type="EMBL" id="KAJ8932826.1"/>
    </source>
</evidence>
<reference evidence="1" key="1">
    <citation type="journal article" date="2023" name="Insect Mol. Biol.">
        <title>Genome sequencing provides insights into the evolution of gene families encoding plant cell wall-degrading enzymes in longhorned beetles.</title>
        <authorList>
            <person name="Shin N.R."/>
            <person name="Okamura Y."/>
            <person name="Kirsch R."/>
            <person name="Pauchet Y."/>
        </authorList>
    </citation>
    <scope>NUCLEOTIDE SEQUENCE</scope>
    <source>
        <strain evidence="1">RBIC_L_NR</strain>
    </source>
</reference>
<accession>A0AAV8X2V7</accession>
<evidence type="ECO:0000313" key="2">
    <source>
        <dbReference type="Proteomes" id="UP001162156"/>
    </source>
</evidence>
<keyword evidence="2" id="KW-1185">Reference proteome</keyword>
<protein>
    <submittedName>
        <fullName evidence="1">Uncharacterized protein</fullName>
    </submittedName>
</protein>
<sequence>MLIQFVLLVYYSLKVSASLYPIIYLNRLYNYAPPENDVSFHLYHSLGRHKTISSLATRAHLLGHLQAKVEADKGSDEDTFLVNLCLIRHLHY</sequence>
<name>A0AAV8X2V7_9CUCU</name>
<dbReference type="AlphaFoldDB" id="A0AAV8X2V7"/>